<accession>A0A3N4IRQ3</accession>
<organism evidence="1 2">
    <name type="scientific">Ascobolus immersus RN42</name>
    <dbReference type="NCBI Taxonomy" id="1160509"/>
    <lineage>
        <taxon>Eukaryota</taxon>
        <taxon>Fungi</taxon>
        <taxon>Dikarya</taxon>
        <taxon>Ascomycota</taxon>
        <taxon>Pezizomycotina</taxon>
        <taxon>Pezizomycetes</taxon>
        <taxon>Pezizales</taxon>
        <taxon>Ascobolaceae</taxon>
        <taxon>Ascobolus</taxon>
    </lineage>
</organism>
<evidence type="ECO:0000313" key="2">
    <source>
        <dbReference type="Proteomes" id="UP000275078"/>
    </source>
</evidence>
<keyword evidence="2" id="KW-1185">Reference proteome</keyword>
<reference evidence="1 2" key="1">
    <citation type="journal article" date="2018" name="Nat. Ecol. Evol.">
        <title>Pezizomycetes genomes reveal the molecular basis of ectomycorrhizal truffle lifestyle.</title>
        <authorList>
            <person name="Murat C."/>
            <person name="Payen T."/>
            <person name="Noel B."/>
            <person name="Kuo A."/>
            <person name="Morin E."/>
            <person name="Chen J."/>
            <person name="Kohler A."/>
            <person name="Krizsan K."/>
            <person name="Balestrini R."/>
            <person name="Da Silva C."/>
            <person name="Montanini B."/>
            <person name="Hainaut M."/>
            <person name="Levati E."/>
            <person name="Barry K.W."/>
            <person name="Belfiori B."/>
            <person name="Cichocki N."/>
            <person name="Clum A."/>
            <person name="Dockter R.B."/>
            <person name="Fauchery L."/>
            <person name="Guy J."/>
            <person name="Iotti M."/>
            <person name="Le Tacon F."/>
            <person name="Lindquist E.A."/>
            <person name="Lipzen A."/>
            <person name="Malagnac F."/>
            <person name="Mello A."/>
            <person name="Molinier V."/>
            <person name="Miyauchi S."/>
            <person name="Poulain J."/>
            <person name="Riccioni C."/>
            <person name="Rubini A."/>
            <person name="Sitrit Y."/>
            <person name="Splivallo R."/>
            <person name="Traeger S."/>
            <person name="Wang M."/>
            <person name="Zifcakova L."/>
            <person name="Wipf D."/>
            <person name="Zambonelli A."/>
            <person name="Paolocci F."/>
            <person name="Nowrousian M."/>
            <person name="Ottonello S."/>
            <person name="Baldrian P."/>
            <person name="Spatafora J.W."/>
            <person name="Henrissat B."/>
            <person name="Nagy L.G."/>
            <person name="Aury J.M."/>
            <person name="Wincker P."/>
            <person name="Grigoriev I.V."/>
            <person name="Bonfante P."/>
            <person name="Martin F.M."/>
        </authorList>
    </citation>
    <scope>NUCLEOTIDE SEQUENCE [LARGE SCALE GENOMIC DNA]</scope>
    <source>
        <strain evidence="1 2">RN42</strain>
    </source>
</reference>
<evidence type="ECO:0000313" key="1">
    <source>
        <dbReference type="EMBL" id="RPA87418.1"/>
    </source>
</evidence>
<dbReference type="AlphaFoldDB" id="A0A3N4IRQ3"/>
<dbReference type="EMBL" id="ML119646">
    <property type="protein sequence ID" value="RPA87418.1"/>
    <property type="molecule type" value="Genomic_DNA"/>
</dbReference>
<name>A0A3N4IRQ3_ASCIM</name>
<dbReference type="Proteomes" id="UP000275078">
    <property type="component" value="Unassembled WGS sequence"/>
</dbReference>
<proteinExistence type="predicted"/>
<protein>
    <submittedName>
        <fullName evidence="1">Uncharacterized protein</fullName>
    </submittedName>
</protein>
<gene>
    <name evidence="1" type="ORF">BJ508DRAFT_371756</name>
</gene>
<sequence length="340" mass="36677">MATHCEVYRARNTIAPAAHPEALILSYGEDDGPRSSYATTLYFQSQKNLERKDCSADEQLESIMDAVGRLEVTYHDCRTNVIGSFVRLGCGISISAAHVYEIGQELASMLDRMCAEDASGFLTSTKGIHGFDGAVGQDVWVPPSVRHPEYQIGYDLSFLAAPAMPSVLSRGTVAAKDDVCLLVDAGDNQQLDEGYAELEPGVLQPDGVVKLVTVNGFPRSIEKMLKPYEAHGKRLDVDKLGTWKRIEELLPCRISVVEGTAVVAGEGGCGALLNSKNQLIGIHCGAFVGPNGEPIGTTNVGVNLNTPEMKQFLLANLVPRFPEGSSRREKWTAFCNTASA</sequence>